<keyword evidence="4" id="KW-1185">Reference proteome</keyword>
<dbReference type="Proteomes" id="UP001299608">
    <property type="component" value="Unassembled WGS sequence"/>
</dbReference>
<reference evidence="3 4" key="1">
    <citation type="journal article" date="2020" name="Cell Host Microbe">
        <title>Functional and Genomic Variation between Human-Derived Isolates of Lachnospiraceae Reveals Inter- and Intra-Species Diversity.</title>
        <authorList>
            <person name="Sorbara M.T."/>
            <person name="Littmann E.R."/>
            <person name="Fontana E."/>
            <person name="Moody T.U."/>
            <person name="Kohout C.E."/>
            <person name="Gjonbalaj M."/>
            <person name="Eaton V."/>
            <person name="Seok R."/>
            <person name="Leiner I.M."/>
            <person name="Pamer E.G."/>
        </authorList>
    </citation>
    <scope>NUCLEOTIDE SEQUENCE [LARGE SCALE GENOMIC DNA]</scope>
    <source>
        <strain evidence="3 4">MSK.1.17</strain>
    </source>
</reference>
<feature type="transmembrane region" description="Helical" evidence="1">
    <location>
        <begin position="6"/>
        <end position="24"/>
    </location>
</feature>
<feature type="transmembrane region" description="Helical" evidence="1">
    <location>
        <begin position="205"/>
        <end position="227"/>
    </location>
</feature>
<reference evidence="2" key="3">
    <citation type="submission" date="2022-01" db="EMBL/GenBank/DDBJ databases">
        <title>Collection of gut derived symbiotic bacterial strains cultured from healthy donors.</title>
        <authorList>
            <person name="Lin H."/>
            <person name="Kohout C."/>
            <person name="Waligurski E."/>
            <person name="Pamer E.G."/>
        </authorList>
    </citation>
    <scope>NUCLEOTIDE SEQUENCE</scope>
    <source>
        <strain evidence="2">DFI.6.55</strain>
    </source>
</reference>
<keyword evidence="1" id="KW-1133">Transmembrane helix</keyword>
<dbReference type="PANTHER" id="PTHR40089">
    <property type="entry name" value="ETHANOLAMINE UTILIZATION PROTEIN EUTH"/>
    <property type="match status" value="1"/>
</dbReference>
<evidence type="ECO:0000313" key="3">
    <source>
        <dbReference type="EMBL" id="NSJ49017.1"/>
    </source>
</evidence>
<keyword evidence="1" id="KW-0472">Membrane</keyword>
<dbReference type="Pfam" id="PF04346">
    <property type="entry name" value="EutH"/>
    <property type="match status" value="1"/>
</dbReference>
<dbReference type="AlphaFoldDB" id="A0AAW5BVS8"/>
<gene>
    <name evidence="3" type="ORF">G5B36_09940</name>
    <name evidence="2" type="ORF">L0N08_02855</name>
</gene>
<evidence type="ECO:0000313" key="2">
    <source>
        <dbReference type="EMBL" id="MCG4744346.1"/>
    </source>
</evidence>
<dbReference type="GO" id="GO:0005886">
    <property type="term" value="C:plasma membrane"/>
    <property type="evidence" value="ECO:0007669"/>
    <property type="project" value="TreeGrafter"/>
</dbReference>
<feature type="transmembrane region" description="Helical" evidence="1">
    <location>
        <begin position="239"/>
        <end position="257"/>
    </location>
</feature>
<feature type="transmembrane region" description="Helical" evidence="1">
    <location>
        <begin position="277"/>
        <end position="296"/>
    </location>
</feature>
<keyword evidence="1" id="KW-0812">Transmembrane</keyword>
<comment type="caution">
    <text evidence="2">The sequence shown here is derived from an EMBL/GenBank/DDBJ whole genome shotgun (WGS) entry which is preliminary data.</text>
</comment>
<feature type="transmembrane region" description="Helical" evidence="1">
    <location>
        <begin position="110"/>
        <end position="130"/>
    </location>
</feature>
<sequence length="368" mass="38038">MTFNDVILLIIAVGVILGGTDKLMGNRFGLGAKFEEGFQSMGGLALAVAGIVVLAPVLSGWLQPVLIPLFGLMNADPSMFASIIANDMGGYSLAVSLAQDYEIGLMSGCITASMLGCTLVFSLPVGLGLIEKEDRVYFFQGLLIGLVTIPVGSILGGIAAGFDVTKVLINNIPIVIFSLLLALGLKFAPNAMNRGAGAFGTFIGWLAIIGIIIGSFTHLTGITVPLFGNAGTIMSGMEIVASIVIVLCGILPVLELLTRALDKVLNAFGRLLGIDAVSAGGLIFTLANSVPVYGMIKKMGRRGKVINVAWLVPATAALGDHLGFTAGVEPEMITPMIVGKLAAGICAVVIACIMTRSWKGEKAAVAAE</sequence>
<accession>A0AAW5BVS8</accession>
<feature type="transmembrane region" description="Helical" evidence="1">
    <location>
        <begin position="332"/>
        <end position="353"/>
    </location>
</feature>
<name>A0AAW5BVS8_9FIRM</name>
<reference evidence="3" key="2">
    <citation type="submission" date="2020-02" db="EMBL/GenBank/DDBJ databases">
        <authorList>
            <person name="Littmann E."/>
            <person name="Sorbara M."/>
        </authorList>
    </citation>
    <scope>NUCLEOTIDE SEQUENCE</scope>
    <source>
        <strain evidence="3">MSK.1.17</strain>
    </source>
</reference>
<dbReference type="EMBL" id="JAKNGE010000003">
    <property type="protein sequence ID" value="MCG4744346.1"/>
    <property type="molecule type" value="Genomic_DNA"/>
</dbReference>
<feature type="transmembrane region" description="Helical" evidence="1">
    <location>
        <begin position="308"/>
        <end position="326"/>
    </location>
</feature>
<organism evidence="2 5">
    <name type="scientific">Enterocloster aldenensis</name>
    <dbReference type="NCBI Taxonomy" id="358742"/>
    <lineage>
        <taxon>Bacteria</taxon>
        <taxon>Bacillati</taxon>
        <taxon>Bacillota</taxon>
        <taxon>Clostridia</taxon>
        <taxon>Lachnospirales</taxon>
        <taxon>Lachnospiraceae</taxon>
        <taxon>Enterocloster</taxon>
    </lineage>
</organism>
<protein>
    <submittedName>
        <fullName evidence="2">Ethanolamine utilization protein EutH</fullName>
    </submittedName>
</protein>
<dbReference type="InterPro" id="IPR007441">
    <property type="entry name" value="EutH"/>
</dbReference>
<dbReference type="EMBL" id="JAAITT010000011">
    <property type="protein sequence ID" value="NSJ49017.1"/>
    <property type="molecule type" value="Genomic_DNA"/>
</dbReference>
<dbReference type="RefSeq" id="WP_165640942.1">
    <property type="nucleotide sequence ID" value="NZ_JAAITT010000011.1"/>
</dbReference>
<feature type="transmembrane region" description="Helical" evidence="1">
    <location>
        <begin position="167"/>
        <end position="185"/>
    </location>
</feature>
<dbReference type="PANTHER" id="PTHR40089:SF1">
    <property type="entry name" value="ETHANOLAMINE PERMEASE EUTH-RELATED"/>
    <property type="match status" value="1"/>
</dbReference>
<evidence type="ECO:0000256" key="1">
    <source>
        <dbReference type="SAM" id="Phobius"/>
    </source>
</evidence>
<dbReference type="GO" id="GO:0034228">
    <property type="term" value="F:ethanolamine transmembrane transporter activity"/>
    <property type="evidence" value="ECO:0007669"/>
    <property type="project" value="InterPro"/>
</dbReference>
<feature type="transmembrane region" description="Helical" evidence="1">
    <location>
        <begin position="44"/>
        <end position="67"/>
    </location>
</feature>
<feature type="transmembrane region" description="Helical" evidence="1">
    <location>
        <begin position="136"/>
        <end position="160"/>
    </location>
</feature>
<dbReference type="PIRSF" id="PIRSF019466">
    <property type="entry name" value="EutH"/>
    <property type="match status" value="1"/>
</dbReference>
<evidence type="ECO:0000313" key="5">
    <source>
        <dbReference type="Proteomes" id="UP001299608"/>
    </source>
</evidence>
<dbReference type="Proteomes" id="UP000669239">
    <property type="component" value="Unassembled WGS sequence"/>
</dbReference>
<proteinExistence type="predicted"/>
<evidence type="ECO:0000313" key="4">
    <source>
        <dbReference type="Proteomes" id="UP000669239"/>
    </source>
</evidence>